<gene>
    <name evidence="1" type="ORF">D1164_22970</name>
</gene>
<reference evidence="1 2" key="1">
    <citation type="journal article" date="2015" name="Int. J. Syst. Evol. Microbiol.">
        <title>Mariniphaga sediminis sp. nov., isolated from coastal sediment.</title>
        <authorList>
            <person name="Wang F.Q."/>
            <person name="Shen Q.Y."/>
            <person name="Chen G.J."/>
            <person name="Du Z.J."/>
        </authorList>
    </citation>
    <scope>NUCLEOTIDE SEQUENCE [LARGE SCALE GENOMIC DNA]</scope>
    <source>
        <strain evidence="1 2">SY21</strain>
    </source>
</reference>
<organism evidence="1 2">
    <name type="scientific">Mariniphaga sediminis</name>
    <dbReference type="NCBI Taxonomy" id="1628158"/>
    <lineage>
        <taxon>Bacteria</taxon>
        <taxon>Pseudomonadati</taxon>
        <taxon>Bacteroidota</taxon>
        <taxon>Bacteroidia</taxon>
        <taxon>Marinilabiliales</taxon>
        <taxon>Prolixibacteraceae</taxon>
        <taxon>Mariniphaga</taxon>
    </lineage>
</organism>
<comment type="caution">
    <text evidence="1">The sequence shown here is derived from an EMBL/GenBank/DDBJ whole genome shotgun (WGS) entry which is preliminary data.</text>
</comment>
<dbReference type="AlphaFoldDB" id="A0A399CS79"/>
<keyword evidence="2" id="KW-1185">Reference proteome</keyword>
<dbReference type="RefSeq" id="WP_147372271.1">
    <property type="nucleotide sequence ID" value="NZ_QWET01000036.1"/>
</dbReference>
<protein>
    <submittedName>
        <fullName evidence="1">Uncharacterized protein</fullName>
    </submittedName>
</protein>
<feature type="non-terminal residue" evidence="1">
    <location>
        <position position="95"/>
    </location>
</feature>
<dbReference type="Proteomes" id="UP000266441">
    <property type="component" value="Unassembled WGS sequence"/>
</dbReference>
<dbReference type="EMBL" id="QWET01000036">
    <property type="protein sequence ID" value="RIH62799.1"/>
    <property type="molecule type" value="Genomic_DNA"/>
</dbReference>
<proteinExistence type="predicted"/>
<sequence>MKRIILFLLLQFAVLIAIGSAKTTWGFQPFSIPGDSIIVPAGGDIQAAINSLPNGGGSGSWGPASDGHYHVKNVIIKDNVIFDSNRGICFSDPGG</sequence>
<evidence type="ECO:0000313" key="2">
    <source>
        <dbReference type="Proteomes" id="UP000266441"/>
    </source>
</evidence>
<name>A0A399CS79_9BACT</name>
<evidence type="ECO:0000313" key="1">
    <source>
        <dbReference type="EMBL" id="RIH62799.1"/>
    </source>
</evidence>
<dbReference type="OrthoDB" id="5522893at2"/>
<accession>A0A399CS79</accession>